<dbReference type="GeneTree" id="ENSGT00730000111453"/>
<feature type="region of interest" description="Disordered" evidence="1">
    <location>
        <begin position="583"/>
        <end position="657"/>
    </location>
</feature>
<evidence type="ECO:0000256" key="1">
    <source>
        <dbReference type="SAM" id="MobiDB-lite"/>
    </source>
</evidence>
<dbReference type="Ensembl" id="ENST00000436408.6">
    <property type="protein sequence ID" value="ENSP00000396774.1"/>
    <property type="gene ID" value="ENSG00000176945.18"/>
</dbReference>
<feature type="compositionally biased region" description="Low complexity" evidence="1">
    <location>
        <begin position="613"/>
        <end position="652"/>
    </location>
</feature>
<dbReference type="ExpressionAtlas" id="C9JJE7">
    <property type="expression patterns" value="baseline and differential"/>
</dbReference>
<organism evidence="3 4">
    <name type="scientific">Homo sapiens</name>
    <name type="common">Human</name>
    <dbReference type="NCBI Taxonomy" id="9606"/>
    <lineage>
        <taxon>Eukaryota</taxon>
        <taxon>Metazoa</taxon>
        <taxon>Chordata</taxon>
        <taxon>Craniata</taxon>
        <taxon>Vertebrata</taxon>
        <taxon>Euteleostomi</taxon>
        <taxon>Mammalia</taxon>
        <taxon>Eutheria</taxon>
        <taxon>Euarchontoglires</taxon>
        <taxon>Primates</taxon>
        <taxon>Haplorrhini</taxon>
        <taxon>Catarrhini</taxon>
        <taxon>Hominidae</taxon>
        <taxon>Homo</taxon>
    </lineage>
</organism>
<reference evidence="3" key="2">
    <citation type="journal article" date="2004" name="Nature">
        <title>Finishing the euchromatic sequence of the human genome.</title>
        <authorList>
            <consortium name="International Human Genome Sequencing Consortium"/>
        </authorList>
    </citation>
    <scope>NUCLEOTIDE SEQUENCE [LARGE SCALE GENOMIC DNA]</scope>
</reference>
<feature type="compositionally biased region" description="Polar residues" evidence="1">
    <location>
        <begin position="474"/>
        <end position="489"/>
    </location>
</feature>
<feature type="compositionally biased region" description="Polar residues" evidence="1">
    <location>
        <begin position="57"/>
        <end position="69"/>
    </location>
</feature>
<feature type="compositionally biased region" description="Low complexity" evidence="1">
    <location>
        <begin position="304"/>
        <end position="313"/>
    </location>
</feature>
<feature type="compositionally biased region" description="Low complexity" evidence="1">
    <location>
        <begin position="209"/>
        <end position="218"/>
    </location>
</feature>
<feature type="compositionally biased region" description="Low complexity" evidence="1">
    <location>
        <begin position="228"/>
        <end position="237"/>
    </location>
</feature>
<dbReference type="Pfam" id="PF21824">
    <property type="entry name" value="MUC20"/>
    <property type="match status" value="12"/>
</dbReference>
<evidence type="ECO:0000313" key="4">
    <source>
        <dbReference type="Proteomes" id="UP000005640"/>
    </source>
</evidence>
<feature type="chain" id="PRO_5014569445" evidence="2">
    <location>
        <begin position="23"/>
        <end position="723"/>
    </location>
</feature>
<dbReference type="InterPro" id="IPR054051">
    <property type="entry name" value="MUC-20_rpt"/>
</dbReference>
<dbReference type="Ensembl" id="ENST00000629752.2">
    <property type="protein sequence ID" value="ENSP00000487262.1"/>
    <property type="gene ID" value="ENSG00000276583.4"/>
</dbReference>
<evidence type="ECO:0000313" key="3">
    <source>
        <dbReference type="Ensembl" id="ENSP00000396774.1"/>
    </source>
</evidence>
<evidence type="ECO:0007829" key="6">
    <source>
        <dbReference type="ProteomicsDB" id="C9JJE7"/>
    </source>
</evidence>
<feature type="region of interest" description="Disordered" evidence="1">
    <location>
        <begin position="57"/>
        <end position="92"/>
    </location>
</feature>
<dbReference type="ProteomicsDB" id="10459"/>
<name>C9JJE7_HUMAN</name>
<keyword evidence="2" id="KW-0732">Signal</keyword>
<feature type="compositionally biased region" description="Low complexity" evidence="1">
    <location>
        <begin position="323"/>
        <end position="332"/>
    </location>
</feature>
<dbReference type="VEuPathDB" id="HostDB:ENSG00000176945"/>
<evidence type="ECO:0000256" key="2">
    <source>
        <dbReference type="SAM" id="SignalP"/>
    </source>
</evidence>
<feature type="compositionally biased region" description="Low complexity" evidence="1">
    <location>
        <begin position="247"/>
        <end position="256"/>
    </location>
</feature>
<feature type="compositionally biased region" description="Basic and acidic residues" evidence="1">
    <location>
        <begin position="78"/>
        <end position="92"/>
    </location>
</feature>
<reference evidence="3" key="1">
    <citation type="journal article" date="2001" name="Nature">
        <title>Initial sequencing and analysis of the human genome.</title>
        <authorList>
            <consortium name="International Human Genome Sequencing Consortium"/>
            <person name="Lander E.S."/>
            <person name="Linton L.M."/>
            <person name="Birren B."/>
            <person name="Nusbaum C."/>
            <person name="Zody M.C."/>
            <person name="Baldwin J."/>
            <person name="Devon K."/>
            <person name="Dewar K."/>
            <person name="Doyle M."/>
            <person name="FitzHugh W."/>
            <person name="Funke R."/>
            <person name="Gage D."/>
            <person name="Harris K."/>
            <person name="Heaford A."/>
            <person name="Howland J."/>
            <person name="Kann L."/>
            <person name="Lehoczky J."/>
            <person name="LeVine R."/>
            <person name="McEwan P."/>
            <person name="McKernan K."/>
            <person name="Meldrim J."/>
            <person name="Mesirov J.P."/>
            <person name="Miranda C."/>
            <person name="Morris W."/>
            <person name="Naylor J."/>
            <person name="Raymond C."/>
            <person name="Rosetti M."/>
            <person name="Santos R."/>
            <person name="Sheridan A."/>
            <person name="Sougnez C."/>
            <person name="Stange-Thomann N."/>
            <person name="Stojanovic N."/>
            <person name="Subramanian A."/>
            <person name="Wyman D."/>
            <person name="Rogers J."/>
            <person name="Sulston J."/>
            <person name="Ainscough R."/>
            <person name="Beck S."/>
            <person name="Bentley D."/>
            <person name="Burton J."/>
            <person name="Clee C."/>
            <person name="Carter N."/>
            <person name="Coulson A."/>
            <person name="Deadman R."/>
            <person name="Deloukas P."/>
            <person name="Dunham A."/>
            <person name="Dunham I."/>
            <person name="Durbin R."/>
            <person name="French L."/>
            <person name="Grafham D."/>
            <person name="Gregory S."/>
            <person name="Hubbard T."/>
            <person name="Humphray S."/>
            <person name="Hunt A."/>
            <person name="Jones M."/>
            <person name="Lloyd C."/>
            <person name="McMurray A."/>
            <person name="Matthews L."/>
            <person name="Mercer S."/>
            <person name="Milne S."/>
            <person name="Mullikin J.C."/>
            <person name="Mungall A."/>
            <person name="Plumb R."/>
            <person name="Ross M."/>
            <person name="Shownkeen R."/>
            <person name="Sims S."/>
            <person name="Waterston R.H."/>
            <person name="Wilson R.K."/>
            <person name="Hillier L.W."/>
            <person name="McPherson J.D."/>
            <person name="Marra M.A."/>
            <person name="Mardis E.R."/>
            <person name="Fulton L.A."/>
            <person name="Chinwalla A.T."/>
            <person name="Pepin K.H."/>
            <person name="Gish W.R."/>
            <person name="Chissoe S.L."/>
            <person name="Wendl M.C."/>
            <person name="Delehaunty K.D."/>
            <person name="Miner T.L."/>
            <person name="Delehaunty A."/>
            <person name="Kramer J.B."/>
            <person name="Cook L.L."/>
            <person name="Fulton R.S."/>
            <person name="Johnson D.L."/>
            <person name="Minx P.J."/>
            <person name="Clifton S.W."/>
            <person name="Hawkins T."/>
            <person name="Branscomb E."/>
            <person name="Predki P."/>
            <person name="Richardson P."/>
            <person name="Wenning S."/>
            <person name="Slezak T."/>
            <person name="Doggett N."/>
            <person name="Cheng J.F."/>
            <person name="Olsen A."/>
            <person name="Lucas S."/>
            <person name="Elkin C."/>
            <person name="Uberbacher E."/>
            <person name="Frazier M."/>
            <person name="Gibbs R.A."/>
            <person name="Muzny D.M."/>
            <person name="Scherer S.E."/>
            <person name="Bouck J.B."/>
            <person name="Sodergren E.J."/>
            <person name="Worley K.C."/>
            <person name="Rives C.M."/>
            <person name="Gorrell J.H."/>
            <person name="Metzker M.L."/>
            <person name="Naylor S.L."/>
            <person name="Kucherlapati R.S."/>
            <person name="Nelson D.L."/>
            <person name="Weinstock G.M."/>
            <person name="Sakaki Y."/>
            <person name="Fujiyama A."/>
            <person name="Hattori M."/>
            <person name="Yada T."/>
            <person name="Toyoda A."/>
            <person name="Itoh T."/>
            <person name="Kawagoe C."/>
            <person name="Watanabe H."/>
            <person name="Totoki Y."/>
            <person name="Taylor T."/>
            <person name="Weissenbach J."/>
            <person name="Heilig R."/>
            <person name="Saurin W."/>
            <person name="Artiguenave F."/>
            <person name="Brottier P."/>
            <person name="Bruls T."/>
            <person name="Pelletier E."/>
            <person name="Robert C."/>
            <person name="Wincker P."/>
            <person name="Smith D.R."/>
            <person name="Doucette-Stamm L."/>
            <person name="Rubenfield M."/>
            <person name="Weinstock K."/>
            <person name="Lee H.M."/>
            <person name="Dubois J."/>
            <person name="Rosenthal A."/>
            <person name="Platzer M."/>
            <person name="Nyakatura G."/>
            <person name="Taudien S."/>
            <person name="Rump A."/>
            <person name="Yang H."/>
            <person name="Yu J."/>
            <person name="Wang J."/>
            <person name="Huang G."/>
            <person name="Gu J."/>
            <person name="Hood L."/>
            <person name="Rowen L."/>
            <person name="Madan A."/>
            <person name="Qin S."/>
            <person name="Davis R.W."/>
            <person name="Federspiel N.A."/>
            <person name="Abola A.P."/>
            <person name="Proctor M.J."/>
            <person name="Myers R.M."/>
            <person name="Schmutz J."/>
            <person name="Dickson M."/>
            <person name="Grimwood J."/>
            <person name="Cox D.R."/>
            <person name="Olson M.V."/>
            <person name="Kaul R."/>
            <person name="Raymond C."/>
            <person name="Shimizu N."/>
            <person name="Kawasaki K."/>
            <person name="Minoshima S."/>
            <person name="Evans G.A."/>
            <person name="Athanasiou M."/>
            <person name="Schultz R."/>
            <person name="Roe B.A."/>
            <person name="Chen F."/>
            <person name="Pan H."/>
            <person name="Ramser J."/>
            <person name="Lehrach H."/>
            <person name="Reinhardt R."/>
            <person name="McCombie W.R."/>
            <person name="de la Bastide M."/>
            <person name="Dedhia N."/>
            <person name="Blocker H."/>
            <person name="Hornischer K."/>
            <person name="Nordsiek G."/>
            <person name="Agarwala R."/>
            <person name="Aravind L."/>
            <person name="Bailey J.A."/>
            <person name="Bateman A."/>
            <person name="Batzoglou S."/>
            <person name="Birney E."/>
            <person name="Bork P."/>
            <person name="Brown D.G."/>
            <person name="Burge C.B."/>
            <person name="Cerutti L."/>
            <person name="Chen H.C."/>
            <person name="Church D."/>
            <person name="Clamp M."/>
            <person name="Copley R.R."/>
            <person name="Doerks T."/>
            <person name="Eddy S.R."/>
            <person name="Eichler E.E."/>
            <person name="Furey T.S."/>
            <person name="Galagan J."/>
            <person name="Gilbert J.G."/>
            <person name="Harmon C."/>
            <person name="Hayashizaki Y."/>
            <person name="Haussler D."/>
            <person name="Hermjakob H."/>
            <person name="Hokamp K."/>
            <person name="Jang W."/>
            <person name="Johnson L.S."/>
            <person name="Jones T.A."/>
            <person name="Kasif S."/>
            <person name="Kaspryzk A."/>
            <person name="Kennedy S."/>
            <person name="Kent W.J."/>
            <person name="Kitts P."/>
            <person name="Koonin E.V."/>
            <person name="Korf I."/>
            <person name="Kulp D."/>
            <person name="Lancet D."/>
            <person name="Lowe T.M."/>
            <person name="McLysaght A."/>
            <person name="Mikkelsen T."/>
            <person name="Moran J.V."/>
            <person name="Mulder N."/>
            <person name="Pollara V.J."/>
            <person name="Ponting C.P."/>
            <person name="Schuler G."/>
            <person name="Schultz J."/>
            <person name="Slater G."/>
            <person name="Smit A.F."/>
            <person name="Stupka E."/>
            <person name="Szustakowski J."/>
            <person name="Thierry-Mieg D."/>
            <person name="Thierry-Mieg J."/>
            <person name="Wagner L."/>
            <person name="Wallis J."/>
            <person name="Wheeler R."/>
            <person name="Williams A."/>
            <person name="Wolf Y.I."/>
            <person name="Wolfe K.H."/>
            <person name="Yang S.P."/>
            <person name="Yeh R.F."/>
            <person name="Collins F."/>
            <person name="Guyer M.S."/>
            <person name="Peterson J."/>
            <person name="Felsenfeld A."/>
            <person name="Wetterstrand K.A."/>
            <person name="Patrinos A."/>
            <person name="Morgan M.J."/>
            <person name="de Jong P."/>
            <person name="Catanese J.J."/>
            <person name="Osoegawa K."/>
            <person name="Shizuya H."/>
            <person name="Choi S."/>
            <person name="Chen Y.J."/>
        </authorList>
    </citation>
    <scope>NUCLEOTIDE SEQUENCE [LARGE SCALE GENOMIC DNA]</scope>
</reference>
<feature type="compositionally biased region" description="Low complexity" evidence="1">
    <location>
        <begin position="266"/>
        <end position="275"/>
    </location>
</feature>
<dbReference type="Ensembl" id="ENST00000627975.2">
    <property type="protein sequence ID" value="ENSP00000486409.1"/>
    <property type="gene ID" value="ENSG00000278114.4"/>
</dbReference>
<dbReference type="Ensembl" id="ENST00000629777.2">
    <property type="protein sequence ID" value="ENSP00000486236.1"/>
    <property type="gene ID" value="ENSG00000275501.4"/>
</dbReference>
<dbReference type="PANTHER" id="PTHR37358:SF1">
    <property type="entry name" value="MUCIN-20"/>
    <property type="match status" value="1"/>
</dbReference>
<feature type="compositionally biased region" description="Low complexity" evidence="1">
    <location>
        <begin position="361"/>
        <end position="370"/>
    </location>
</feature>
<feature type="region of interest" description="Disordered" evidence="1">
    <location>
        <begin position="434"/>
        <end position="510"/>
    </location>
</feature>
<dbReference type="PANTHER" id="PTHR37358">
    <property type="entry name" value="MUCIN-20"/>
    <property type="match status" value="1"/>
</dbReference>
<feature type="signal peptide" evidence="2">
    <location>
        <begin position="1"/>
        <end position="22"/>
    </location>
</feature>
<dbReference type="InterPro" id="IPR034551">
    <property type="entry name" value="MUC20"/>
</dbReference>
<dbReference type="ChiTaRS" id="MUC20">
    <property type="organism name" value="human"/>
</dbReference>
<feature type="compositionally biased region" description="Low complexity" evidence="1">
    <location>
        <begin position="380"/>
        <end position="389"/>
    </location>
</feature>
<feature type="compositionally biased region" description="Low complexity" evidence="1">
    <location>
        <begin position="190"/>
        <end position="199"/>
    </location>
</feature>
<dbReference type="Proteomes" id="UP000005640">
    <property type="component" value="Chromosome 3"/>
</dbReference>
<keyword evidence="5 6" id="KW-1267">Proteomics identification</keyword>
<accession>C9JJE7</accession>
<dbReference type="OrthoDB" id="9451599at2759"/>
<keyword evidence="4" id="KW-1185">Reference proteome</keyword>
<reference evidence="3" key="4">
    <citation type="submission" date="2025-05" db="UniProtKB">
        <authorList>
            <consortium name="Ensembl"/>
        </authorList>
    </citation>
    <scope>IDENTIFICATION</scope>
</reference>
<dbReference type="Antibodypedia" id="35139">
    <property type="antibodies" value="199 antibodies from 24 providers"/>
</dbReference>
<sequence>MGCLWGLALPLFFFCWEVGVSGSSAGPSTRRADTAMTTDDTEVPAMTLAPGHAALETQTLSAETSSRASTPAGPIPEAETRGAKRISPARETRSFTKTSPNFMVLIATSVETSAASGSPEGAGMTTVQTITGSDPREAIFDTLCTDDSSEEAKTLTMDILTLAHTSTEAKGLSSESSASSDSPHPVITPSRASESSASSDGPHPVITPSRASESSASSDGPHPVITPSRASESSASSDGPHPVITPSRASESSASSDGPHPVITPSRASESSASSDGPHPVITPSRASESSASSDGPHPVITPSRASESSASSDGPHPVITPSRASESSASSDGPHPVITPSRASESSASSDGLHPVITPSRASESSASSDGPHPVITPSRASESSASSDGPHPVITPSWSPGSDVTLLAEALVTVTNIEVINCSITEIETTTSSIPGASDTDLIPTEGVKASSTSDPPALPDSTEAKPHITEVTASAETLSTAGTTESAAPDATVGTPLPTNSATEREVTAPGATTLSGALVTVSRNPLEETSALSVETPSYVKVSGAAPVSIEAGSAVGKTTSFAGSSASSYSPSEAALKNFTPSETPTMDIATKGPFPTSRDPLPSVPPTTTNSSRGTNSTLAKITTSAKTTMKPPTATPTTARTRPTTDVSAGENGGFLLLRLSVASPEDLTDPRVAERLMQQMERSLALSPRLECSGVISAHCKLHLLGSRDSPASAS</sequence>
<feature type="compositionally biased region" description="Low complexity" evidence="1">
    <location>
        <begin position="285"/>
        <end position="294"/>
    </location>
</feature>
<dbReference type="GO" id="GO:0048012">
    <property type="term" value="P:hepatocyte growth factor receptor signaling pathway"/>
    <property type="evidence" value="ECO:0007669"/>
    <property type="project" value="InterPro"/>
</dbReference>
<dbReference type="HGNC" id="HGNC:23282">
    <property type="gene designation" value="MUC20"/>
</dbReference>
<dbReference type="OpenTargets" id="ENSG00000176945"/>
<dbReference type="AlphaFoldDB" id="C9JJE7"/>
<proteinExistence type="evidence at protein level"/>
<reference evidence="3 4" key="3">
    <citation type="journal article" date="2006" name="Nature">
        <title>The DNA sequence, annotation and analysis of human chromosome 3.</title>
        <authorList>
            <person name="Muzny D.M."/>
            <person name="Scherer S.E."/>
            <person name="Kaul R."/>
            <person name="Wang J."/>
            <person name="Yu J."/>
            <person name="Sudbrak R."/>
            <person name="Buhay C.J."/>
            <person name="Chen R."/>
            <person name="Cree A."/>
            <person name="Ding Y."/>
            <person name="Dugan-Rocha S."/>
            <person name="Gill R."/>
            <person name="Gunaratne P."/>
            <person name="Harris R.A."/>
            <person name="Hawes A.C."/>
            <person name="Hernandez J."/>
            <person name="Hodgson A.V."/>
            <person name="Hume J."/>
            <person name="Jackson A."/>
            <person name="Khan Z.M."/>
            <person name="Kovar-Smith C."/>
            <person name="Lewis L.R."/>
            <person name="Lozado R.J."/>
            <person name="Metzker M.L."/>
            <person name="Milosavljevic A."/>
            <person name="Miner G.R."/>
            <person name="Morgan M.B."/>
            <person name="Nazareth L.V."/>
            <person name="Scott G."/>
            <person name="Sodergren E."/>
            <person name="Song X.Z."/>
            <person name="Steffen D."/>
            <person name="Wei S."/>
            <person name="Wheeler D.A."/>
            <person name="Wright M.W."/>
            <person name="Worley K.C."/>
            <person name="Yuan Y."/>
            <person name="Zhang Z."/>
            <person name="Adams C.Q."/>
            <person name="Ansari-Lari M.A."/>
            <person name="Ayele M."/>
            <person name="Brown M.J."/>
            <person name="Chen G."/>
            <person name="Chen Z."/>
            <person name="Clendenning J."/>
            <person name="Clerc-Blankenburg K.P."/>
            <person name="Chen R."/>
            <person name="Chen Z."/>
            <person name="Davis C."/>
            <person name="Delgado O."/>
            <person name="Dinh H.H."/>
            <person name="Dong W."/>
            <person name="Draper H."/>
            <person name="Ernst S."/>
            <person name="Fu G."/>
            <person name="Gonzalez-Garay M.L."/>
            <person name="Garcia D.K."/>
            <person name="Gillett W."/>
            <person name="Gu J."/>
            <person name="Hao B."/>
            <person name="Haugen E."/>
            <person name="Havlak P."/>
            <person name="He X."/>
            <person name="Hennig S."/>
            <person name="Hu S."/>
            <person name="Huang W."/>
            <person name="Jackson L.R."/>
            <person name="Jacob L.S."/>
            <person name="Kelly S.H."/>
            <person name="Kube M."/>
            <person name="Levy R."/>
            <person name="Li Z."/>
            <person name="Liu B."/>
            <person name="Liu J."/>
            <person name="Liu W."/>
            <person name="Lu J."/>
            <person name="Maheshwari M."/>
            <person name="Nguyen B.V."/>
            <person name="Okwuonu G.O."/>
            <person name="Palmeiri A."/>
            <person name="Pasternak S."/>
            <person name="Perez L.M."/>
            <person name="Phelps K.A."/>
            <person name="Plopper F.J."/>
            <person name="Qiang B."/>
            <person name="Raymond C."/>
            <person name="Rodriguez R."/>
            <person name="Saenphimmachak C."/>
            <person name="Santibanez J."/>
            <person name="Shen H."/>
            <person name="Shen Y."/>
            <person name="Subramanian S."/>
            <person name="Tabor P.E."/>
            <person name="Verduzco D."/>
            <person name="Waldron L."/>
            <person name="Wang J."/>
            <person name="Wang J."/>
            <person name="Wang Q."/>
            <person name="Williams G.A."/>
            <person name="Wong G.K."/>
            <person name="Yao Z."/>
            <person name="Zhang J."/>
            <person name="Zhang X."/>
            <person name="Zhao G."/>
            <person name="Zhou J."/>
            <person name="Zhou Y."/>
            <person name="Nelson D."/>
            <person name="Lehrach H."/>
            <person name="Reinhardt R."/>
            <person name="Naylor S.L."/>
            <person name="Yang H."/>
            <person name="Olson M."/>
            <person name="Weinstock G."/>
            <person name="Gibbs R.A."/>
        </authorList>
    </citation>
    <scope>NUCLEOTIDE SEQUENCE [LARGE SCALE GENOMIC DNA]</scope>
</reference>
<dbReference type="EMBL" id="AC233280">
    <property type="status" value="NOT_ANNOTATED_CDS"/>
    <property type="molecule type" value="Genomic_DNA"/>
</dbReference>
<evidence type="ECO:0007829" key="5">
    <source>
        <dbReference type="PeptideAtlas" id="C9JJE7"/>
    </source>
</evidence>
<dbReference type="UCSC" id="uc032soj.2">
    <property type="organism name" value="human"/>
</dbReference>
<feature type="compositionally biased region" description="Low complexity" evidence="1">
    <location>
        <begin position="342"/>
        <end position="351"/>
    </location>
</feature>
<feature type="compositionally biased region" description="Low complexity" evidence="1">
    <location>
        <begin position="173"/>
        <end position="182"/>
    </location>
</feature>
<feature type="region of interest" description="Disordered" evidence="1">
    <location>
        <begin position="170"/>
        <end position="403"/>
    </location>
</feature>
<dbReference type="Bgee" id="ENSG00000176945">
    <property type="expression patterns" value="Expressed in right uterine tube and 117 other cell types or tissues"/>
</dbReference>
<protein>
    <submittedName>
        <fullName evidence="3">Mucin 20, cell surface associated</fullName>
    </submittedName>
</protein>
<gene>
    <name evidence="3" type="primary">MUC20</name>
</gene>